<evidence type="ECO:0000256" key="3">
    <source>
        <dbReference type="ARBA" id="ARBA00022475"/>
    </source>
</evidence>
<organism evidence="11 12">
    <name type="scientific">Plutella xylostella</name>
    <name type="common">Diamondback moth</name>
    <name type="synonym">Plutella maculipennis</name>
    <dbReference type="NCBI Taxonomy" id="51655"/>
    <lineage>
        <taxon>Eukaryota</taxon>
        <taxon>Metazoa</taxon>
        <taxon>Ecdysozoa</taxon>
        <taxon>Arthropoda</taxon>
        <taxon>Hexapoda</taxon>
        <taxon>Insecta</taxon>
        <taxon>Pterygota</taxon>
        <taxon>Neoptera</taxon>
        <taxon>Endopterygota</taxon>
        <taxon>Lepidoptera</taxon>
        <taxon>Glossata</taxon>
        <taxon>Ditrysia</taxon>
        <taxon>Yponomeutoidea</taxon>
        <taxon>Plutellidae</taxon>
        <taxon>Plutella</taxon>
    </lineage>
</organism>
<dbReference type="InterPro" id="IPR052192">
    <property type="entry name" value="Insect_Ionotropic_Sensory_Rcpt"/>
</dbReference>
<feature type="domain" description="Ionotropic glutamate receptor C-terminal" evidence="10">
    <location>
        <begin position="285"/>
        <end position="520"/>
    </location>
</feature>
<keyword evidence="5 9" id="KW-1133">Transmembrane helix</keyword>
<proteinExistence type="inferred from homology"/>
<keyword evidence="4 9" id="KW-0812">Transmembrane</keyword>
<feature type="transmembrane region" description="Helical" evidence="9">
    <location>
        <begin position="509"/>
        <end position="532"/>
    </location>
</feature>
<evidence type="ECO:0000256" key="8">
    <source>
        <dbReference type="ARBA" id="ARBA00023180"/>
    </source>
</evidence>
<dbReference type="EMBL" id="JAHIBW010000022">
    <property type="protein sequence ID" value="KAG7299522.1"/>
    <property type="molecule type" value="Genomic_DNA"/>
</dbReference>
<dbReference type="Proteomes" id="UP000823941">
    <property type="component" value="Chromosome 22"/>
</dbReference>
<evidence type="ECO:0000256" key="6">
    <source>
        <dbReference type="ARBA" id="ARBA00023136"/>
    </source>
</evidence>
<evidence type="ECO:0000256" key="1">
    <source>
        <dbReference type="ARBA" id="ARBA00004651"/>
    </source>
</evidence>
<protein>
    <recommendedName>
        <fullName evidence="10">Ionotropic glutamate receptor C-terminal domain-containing protein</fullName>
    </recommendedName>
</protein>
<comment type="subcellular location">
    <subcellularLocation>
        <location evidence="1">Cell membrane</location>
        <topology evidence="1">Multi-pass membrane protein</topology>
    </subcellularLocation>
</comment>
<keyword evidence="6 9" id="KW-0472">Membrane</keyword>
<evidence type="ECO:0000256" key="5">
    <source>
        <dbReference type="ARBA" id="ARBA00022989"/>
    </source>
</evidence>
<feature type="transmembrane region" description="Helical" evidence="9">
    <location>
        <begin position="264"/>
        <end position="284"/>
    </location>
</feature>
<evidence type="ECO:0000256" key="2">
    <source>
        <dbReference type="ARBA" id="ARBA00008685"/>
    </source>
</evidence>
<evidence type="ECO:0000256" key="4">
    <source>
        <dbReference type="ARBA" id="ARBA00022692"/>
    </source>
</evidence>
<dbReference type="Pfam" id="PF00060">
    <property type="entry name" value="Lig_chan"/>
    <property type="match status" value="1"/>
</dbReference>
<dbReference type="SUPFAM" id="SSF53850">
    <property type="entry name" value="Periplasmic binding protein-like II"/>
    <property type="match status" value="1"/>
</dbReference>
<comment type="caution">
    <text evidence="11">The sequence shown here is derived from an EMBL/GenBank/DDBJ whole genome shotgun (WGS) entry which is preliminary data.</text>
</comment>
<dbReference type="Gene3D" id="1.10.287.70">
    <property type="match status" value="1"/>
</dbReference>
<keyword evidence="3" id="KW-1003">Cell membrane</keyword>
<evidence type="ECO:0000259" key="10">
    <source>
        <dbReference type="Pfam" id="PF00060"/>
    </source>
</evidence>
<dbReference type="PANTHER" id="PTHR42643">
    <property type="entry name" value="IONOTROPIC RECEPTOR 20A-RELATED"/>
    <property type="match status" value="1"/>
</dbReference>
<sequence>MSDPQKFVSAIEQVNHLGNARRADKIMIFLPMDKDSDPKVLLDLLLLKEMAFVANLLLILPTNSTESTDKCESYDIVTHKFVGADAQANDPLYLDSWDACTQQLKTNTNLLPHDISNLQGKTLKVATFTYQPYTIVDIDPAKTPAGYDGLELRVLTEFCRLVNCSVEIIRDDEYEWGVIHPNWTGRGILGNVVEDRADFGIGKSVQSLANLEQLPRYWTSSFSYVGYLLRARGPKDIFGLMSKAEDMKWWIVAGWQLPLMAFNWVMWLTVFFTFVYASLALYYVNGWSMEKVLLTTFGIMVTQSQSDPGSNWRVRSVTGWLLVTGLLIDNAYGGGLAAAFTVPKYQGSIDTVQDMIDTKLLWGATHPAWLFSILPSKDPKIKQLISQFETMDGKKIEKNLIAERMATLIEKLPAGYFAVCDYITREAVVHTQLMLEDIYYEYTVAMGRKSSQYLNKLTEVAGRFQAAGLLHAWETQVVLDHLDFNVQLGIKYSRAKKEAEVKSLDMDHVVGIFSLYLVGVAGSALLFLMEVLAGRRTKKTLRAFEFS</sequence>
<keyword evidence="7" id="KW-0675">Receptor</keyword>
<name>A0ABQ7Q2R2_PLUXY</name>
<dbReference type="InterPro" id="IPR001320">
    <property type="entry name" value="Iontro_rcpt_C"/>
</dbReference>
<dbReference type="Gene3D" id="3.40.190.10">
    <property type="entry name" value="Periplasmic binding protein-like II"/>
    <property type="match status" value="1"/>
</dbReference>
<evidence type="ECO:0000256" key="9">
    <source>
        <dbReference type="SAM" id="Phobius"/>
    </source>
</evidence>
<evidence type="ECO:0000313" key="11">
    <source>
        <dbReference type="EMBL" id="KAG7299522.1"/>
    </source>
</evidence>
<evidence type="ECO:0000256" key="7">
    <source>
        <dbReference type="ARBA" id="ARBA00023170"/>
    </source>
</evidence>
<accession>A0ABQ7Q2R2</accession>
<reference evidence="11 12" key="1">
    <citation type="submission" date="2021-06" db="EMBL/GenBank/DDBJ databases">
        <title>A haploid diamondback moth (Plutella xylostella L.) genome assembly resolves 31 chromosomes and identifies a diamide resistance mutation.</title>
        <authorList>
            <person name="Ward C.M."/>
            <person name="Perry K.D."/>
            <person name="Baker G."/>
            <person name="Powis K."/>
            <person name="Heckel D.G."/>
            <person name="Baxter S.W."/>
        </authorList>
    </citation>
    <scope>NUCLEOTIDE SEQUENCE [LARGE SCALE GENOMIC DNA]</scope>
    <source>
        <strain evidence="11 12">LV</strain>
        <tissue evidence="11">Single pupa</tissue>
    </source>
</reference>
<gene>
    <name evidence="11" type="ORF">JYU34_016485</name>
</gene>
<dbReference type="PANTHER" id="PTHR42643:SF40">
    <property type="entry name" value="IONOTROPIC RECEPTOR 41A-RELATED"/>
    <property type="match status" value="1"/>
</dbReference>
<evidence type="ECO:0000313" key="12">
    <source>
        <dbReference type="Proteomes" id="UP000823941"/>
    </source>
</evidence>
<comment type="similarity">
    <text evidence="2">Belongs to the glutamate-gated ion channel (TC 1.A.10.1) family.</text>
</comment>
<keyword evidence="12" id="KW-1185">Reference proteome</keyword>
<keyword evidence="8" id="KW-0325">Glycoprotein</keyword>